<dbReference type="InterPro" id="IPR000524">
    <property type="entry name" value="Tscrpt_reg_HTH_GntR"/>
</dbReference>
<dbReference type="Proteomes" id="UP000602076">
    <property type="component" value="Unassembled WGS sequence"/>
</dbReference>
<comment type="caution">
    <text evidence="5">The sequence shown here is derived from an EMBL/GenBank/DDBJ whole genome shotgun (WGS) entry which is preliminary data.</text>
</comment>
<evidence type="ECO:0000259" key="4">
    <source>
        <dbReference type="PROSITE" id="PS50949"/>
    </source>
</evidence>
<keyword evidence="3" id="KW-0804">Transcription</keyword>
<feature type="domain" description="HTH gntR-type" evidence="4">
    <location>
        <begin position="11"/>
        <end position="78"/>
    </location>
</feature>
<gene>
    <name evidence="5" type="ORF">IEO70_10675</name>
</gene>
<evidence type="ECO:0000256" key="2">
    <source>
        <dbReference type="ARBA" id="ARBA00023125"/>
    </source>
</evidence>
<organism evidence="5 6">
    <name type="scientific">Peribacillus faecalis</name>
    <dbReference type="NCBI Taxonomy" id="2772559"/>
    <lineage>
        <taxon>Bacteria</taxon>
        <taxon>Bacillati</taxon>
        <taxon>Bacillota</taxon>
        <taxon>Bacilli</taxon>
        <taxon>Bacillales</taxon>
        <taxon>Bacillaceae</taxon>
        <taxon>Peribacillus</taxon>
    </lineage>
</organism>
<evidence type="ECO:0000313" key="6">
    <source>
        <dbReference type="Proteomes" id="UP000602076"/>
    </source>
</evidence>
<dbReference type="SUPFAM" id="SSF46785">
    <property type="entry name" value="Winged helix' DNA-binding domain"/>
    <property type="match status" value="1"/>
</dbReference>
<dbReference type="SUPFAM" id="SSF48008">
    <property type="entry name" value="GntR ligand-binding domain-like"/>
    <property type="match status" value="1"/>
</dbReference>
<accession>A0A927HAM0</accession>
<dbReference type="Pfam" id="PF00392">
    <property type="entry name" value="GntR"/>
    <property type="match status" value="1"/>
</dbReference>
<evidence type="ECO:0000313" key="5">
    <source>
        <dbReference type="EMBL" id="MBD3108830.1"/>
    </source>
</evidence>
<dbReference type="SMART" id="SM00345">
    <property type="entry name" value="HTH_GNTR"/>
    <property type="match status" value="1"/>
</dbReference>
<dbReference type="PANTHER" id="PTHR43537:SF51">
    <property type="entry name" value="HTH-TYPE TRANSCRIPTIONAL REGULATOR LGOR-RELATED"/>
    <property type="match status" value="1"/>
</dbReference>
<dbReference type="AlphaFoldDB" id="A0A927HAM0"/>
<dbReference type="InterPro" id="IPR036388">
    <property type="entry name" value="WH-like_DNA-bd_sf"/>
</dbReference>
<dbReference type="Pfam" id="PF07729">
    <property type="entry name" value="FCD"/>
    <property type="match status" value="1"/>
</dbReference>
<proteinExistence type="predicted"/>
<dbReference type="SMART" id="SM00895">
    <property type="entry name" value="FCD"/>
    <property type="match status" value="1"/>
</dbReference>
<dbReference type="InterPro" id="IPR008920">
    <property type="entry name" value="TF_FadR/GntR_C"/>
</dbReference>
<evidence type="ECO:0000256" key="1">
    <source>
        <dbReference type="ARBA" id="ARBA00023015"/>
    </source>
</evidence>
<dbReference type="PANTHER" id="PTHR43537">
    <property type="entry name" value="TRANSCRIPTIONAL REGULATOR, GNTR FAMILY"/>
    <property type="match status" value="1"/>
</dbReference>
<keyword evidence="2" id="KW-0238">DNA-binding</keyword>
<dbReference type="CDD" id="cd07377">
    <property type="entry name" value="WHTH_GntR"/>
    <property type="match status" value="1"/>
</dbReference>
<reference evidence="5" key="1">
    <citation type="submission" date="2020-09" db="EMBL/GenBank/DDBJ databases">
        <title>Bacillus faecalis sp. nov., a moderately halophilic bacterium isolated from cow faeces.</title>
        <authorList>
            <person name="Jiang L."/>
            <person name="Lee J."/>
        </authorList>
    </citation>
    <scope>NUCLEOTIDE SEQUENCE</scope>
    <source>
        <strain evidence="5">AGMB 02131</strain>
    </source>
</reference>
<sequence>MFTVTPKKPGENNKEYSYRIIKDGIMSLQLEPGQAISEIELAEQLQISRTPIREVMAKLKEENLVEVQPQVGTYIAKIKTQLIEEATFMRYTLEKEVLKRSCSSLSSATLVELKSIVLLQEALLDQEGMELEFHRLDTDFHFRIFQENGMEHVWGAITRLSTHYNRLRLLSEIENSFANAIEQHKQIIDVIERQAVDEVEDIIYQHVIEPQKAWEKLTNSGSPYLHYFVK</sequence>
<dbReference type="InterPro" id="IPR036390">
    <property type="entry name" value="WH_DNA-bd_sf"/>
</dbReference>
<protein>
    <submittedName>
        <fullName evidence="5">GntR family transcriptional regulator</fullName>
    </submittedName>
</protein>
<dbReference type="GO" id="GO:0003677">
    <property type="term" value="F:DNA binding"/>
    <property type="evidence" value="ECO:0007669"/>
    <property type="project" value="UniProtKB-KW"/>
</dbReference>
<dbReference type="PROSITE" id="PS50949">
    <property type="entry name" value="HTH_GNTR"/>
    <property type="match status" value="1"/>
</dbReference>
<keyword evidence="6" id="KW-1185">Reference proteome</keyword>
<dbReference type="Gene3D" id="1.20.120.530">
    <property type="entry name" value="GntR ligand-binding domain-like"/>
    <property type="match status" value="1"/>
</dbReference>
<dbReference type="GO" id="GO:0003700">
    <property type="term" value="F:DNA-binding transcription factor activity"/>
    <property type="evidence" value="ECO:0007669"/>
    <property type="project" value="InterPro"/>
</dbReference>
<dbReference type="InterPro" id="IPR011711">
    <property type="entry name" value="GntR_C"/>
</dbReference>
<dbReference type="Gene3D" id="1.10.10.10">
    <property type="entry name" value="Winged helix-like DNA-binding domain superfamily/Winged helix DNA-binding domain"/>
    <property type="match status" value="1"/>
</dbReference>
<dbReference type="EMBL" id="JACXSI010000023">
    <property type="protein sequence ID" value="MBD3108830.1"/>
    <property type="molecule type" value="Genomic_DNA"/>
</dbReference>
<name>A0A927HAM0_9BACI</name>
<dbReference type="RefSeq" id="WP_190998357.1">
    <property type="nucleotide sequence ID" value="NZ_JACXSI010000023.1"/>
</dbReference>
<keyword evidence="1" id="KW-0805">Transcription regulation</keyword>
<evidence type="ECO:0000256" key="3">
    <source>
        <dbReference type="ARBA" id="ARBA00023163"/>
    </source>
</evidence>
<dbReference type="PRINTS" id="PR00035">
    <property type="entry name" value="HTHGNTR"/>
</dbReference>